<feature type="compositionally biased region" description="Basic and acidic residues" evidence="1">
    <location>
        <begin position="1"/>
        <end position="16"/>
    </location>
</feature>
<dbReference type="Proteomes" id="UP000765509">
    <property type="component" value="Unassembled WGS sequence"/>
</dbReference>
<dbReference type="AlphaFoldDB" id="A0A9Q3BD57"/>
<protein>
    <submittedName>
        <fullName evidence="2">Uncharacterized protein</fullName>
    </submittedName>
</protein>
<feature type="compositionally biased region" description="Low complexity" evidence="1">
    <location>
        <begin position="18"/>
        <end position="31"/>
    </location>
</feature>
<feature type="compositionally biased region" description="Basic residues" evidence="1">
    <location>
        <begin position="522"/>
        <end position="531"/>
    </location>
</feature>
<sequence length="1059" mass="120054">MDRVESKLKVPKDKYVGPESPKSPKITTPKPSYLQILTSNKPENTQVLKTSTPAQLLTGLSEGKASDSLTDSLKLNFLTNQDPNFNQNLKTNPKKLDDKNTSLKKQMPFQKKTDVSFPKALPTLSPNNKFEKLEPTSYCNSQPTSEGSSRVAFLPSKWSSPHINPFKGPSLKKTQAKDECIKTLSSTRQLQHGSETPLRLGTKNYPLRGPHAQPQENQEKNSLEIPSSSNADRADVINKSEANVGSDDSRNAHTKDQPTWRKKTDFPKLQSVFDTAQPISISETRPKVDLSSLGKLNTPEIYNLQGSSRKKTETKDGWVTVLGSRRKPQNEFDKPIGSKNTNSLSRTSIALDLENKKQNSSKIYLSIKSQSRDQTSKREAEFGSAESFQAATKDLPTISPKTSIEKARDQDGLIVVSGTRRKLQHDPEMPIGFGAVENPLQTSAELSSNIKMQKSSEIASNINTDDVNEIKNYKSELGSDESSEPLVSKFPDPAEKILASDKVDDPSKQNSKQSQKQESWASKHRKSKNKSTRLGSRNSGQPPNQSDTLKHQEKLANEVYPPSLERSIFHETDTQLAASQRKSKEANENSSTNAVSHSQTIEFPWVTNSVGNHAMKMIPINSLPQLPQKLVTISPHEKNQDLDFLKRLKLAQLEREFQKAFSPWTNNKQEKGSEIWKVIHTHYESFRNGKEKQRQDVKALVESFAIHLEVSNKNTNVPIKPLNEELFETLKETWNIQQADFLKSFELILSKFPDIHEGFRRAYLFSQQIFQQNIVSGWEHIKNVLLEREKLSKADVELMETLFQPFTPFPDLLTPLSRLEKDDLNIKLKRMNSKTKIVLSKLMGDKEFESRQSIMTYLRSAKNLPNWWQKSELTQSVRALGLQPAIILQIIEALRLDSKQPLVATKLSKQEVSRKFGIVETAIHQIQHKGFLKWYASPERAWLISKFPSEYQLQINQLCIAHRFRNKDEQEVTRVVRDSDAESLSDQRLLMNLHPADFLIWMDNGISNGTIARVFLASLDMKLFSKDDWMALIESLDLGLDSNQVEVVASWFIAYRVKS</sequence>
<feature type="compositionally biased region" description="Low complexity" evidence="1">
    <location>
        <begin position="508"/>
        <end position="519"/>
    </location>
</feature>
<evidence type="ECO:0000256" key="1">
    <source>
        <dbReference type="SAM" id="MobiDB-lite"/>
    </source>
</evidence>
<organism evidence="2 3">
    <name type="scientific">Austropuccinia psidii MF-1</name>
    <dbReference type="NCBI Taxonomy" id="1389203"/>
    <lineage>
        <taxon>Eukaryota</taxon>
        <taxon>Fungi</taxon>
        <taxon>Dikarya</taxon>
        <taxon>Basidiomycota</taxon>
        <taxon>Pucciniomycotina</taxon>
        <taxon>Pucciniomycetes</taxon>
        <taxon>Pucciniales</taxon>
        <taxon>Sphaerophragmiaceae</taxon>
        <taxon>Austropuccinia</taxon>
    </lineage>
</organism>
<feature type="compositionally biased region" description="Polar residues" evidence="1">
    <location>
        <begin position="532"/>
        <end position="547"/>
    </location>
</feature>
<evidence type="ECO:0000313" key="2">
    <source>
        <dbReference type="EMBL" id="MBW0463085.1"/>
    </source>
</evidence>
<keyword evidence="3" id="KW-1185">Reference proteome</keyword>
<evidence type="ECO:0000313" key="3">
    <source>
        <dbReference type="Proteomes" id="UP000765509"/>
    </source>
</evidence>
<proteinExistence type="predicted"/>
<feature type="region of interest" description="Disordered" evidence="1">
    <location>
        <begin position="499"/>
        <end position="550"/>
    </location>
</feature>
<name>A0A9Q3BD57_9BASI</name>
<feature type="region of interest" description="Disordered" evidence="1">
    <location>
        <begin position="117"/>
        <end position="266"/>
    </location>
</feature>
<feature type="compositionally biased region" description="Polar residues" evidence="1">
    <location>
        <begin position="183"/>
        <end position="194"/>
    </location>
</feature>
<gene>
    <name evidence="2" type="ORF">O181_002800</name>
</gene>
<accession>A0A9Q3BD57</accession>
<comment type="caution">
    <text evidence="2">The sequence shown here is derived from an EMBL/GenBank/DDBJ whole genome shotgun (WGS) entry which is preliminary data.</text>
</comment>
<feature type="region of interest" description="Disordered" evidence="1">
    <location>
        <begin position="1"/>
        <end position="31"/>
    </location>
</feature>
<feature type="compositionally biased region" description="Polar residues" evidence="1">
    <location>
        <begin position="137"/>
        <end position="148"/>
    </location>
</feature>
<dbReference type="EMBL" id="AVOT02000481">
    <property type="protein sequence ID" value="MBW0463085.1"/>
    <property type="molecule type" value="Genomic_DNA"/>
</dbReference>
<reference evidence="2" key="1">
    <citation type="submission" date="2021-03" db="EMBL/GenBank/DDBJ databases">
        <title>Draft genome sequence of rust myrtle Austropuccinia psidii MF-1, a brazilian biotype.</title>
        <authorList>
            <person name="Quecine M.C."/>
            <person name="Pachon D.M.R."/>
            <person name="Bonatelli M.L."/>
            <person name="Correr F.H."/>
            <person name="Franceschini L.M."/>
            <person name="Leite T.F."/>
            <person name="Margarido G.R.A."/>
            <person name="Almeida C.A."/>
            <person name="Ferrarezi J.A."/>
            <person name="Labate C.A."/>
        </authorList>
    </citation>
    <scope>NUCLEOTIDE SEQUENCE</scope>
    <source>
        <strain evidence="2">MF-1</strain>
    </source>
</reference>
<feature type="region of interest" description="Disordered" evidence="1">
    <location>
        <begin position="575"/>
        <end position="595"/>
    </location>
</feature>
<feature type="compositionally biased region" description="Basic and acidic residues" evidence="1">
    <location>
        <begin position="247"/>
        <end position="266"/>
    </location>
</feature>